<name>A0ABV8T2Z9_9GAMM</name>
<dbReference type="InterPro" id="IPR001940">
    <property type="entry name" value="Peptidase_S1C"/>
</dbReference>
<comment type="similarity">
    <text evidence="1">Belongs to the peptidase S1C family.</text>
</comment>
<dbReference type="PRINTS" id="PR00834">
    <property type="entry name" value="PROTEASES2C"/>
</dbReference>
<dbReference type="InterPro" id="IPR036034">
    <property type="entry name" value="PDZ_sf"/>
</dbReference>
<dbReference type="InterPro" id="IPR001478">
    <property type="entry name" value="PDZ"/>
</dbReference>
<dbReference type="Pfam" id="PF13365">
    <property type="entry name" value="Trypsin_2"/>
    <property type="match status" value="1"/>
</dbReference>
<keyword evidence="6" id="KW-1185">Reference proteome</keyword>
<dbReference type="PANTHER" id="PTHR43343">
    <property type="entry name" value="PEPTIDASE S12"/>
    <property type="match status" value="1"/>
</dbReference>
<evidence type="ECO:0000256" key="1">
    <source>
        <dbReference type="ARBA" id="ARBA00010541"/>
    </source>
</evidence>
<keyword evidence="2 5" id="KW-0645">Protease</keyword>
<dbReference type="InterPro" id="IPR009003">
    <property type="entry name" value="Peptidase_S1_PA"/>
</dbReference>
<dbReference type="SMART" id="SM00228">
    <property type="entry name" value="PDZ"/>
    <property type="match status" value="1"/>
</dbReference>
<accession>A0ABV8T2Z9</accession>
<evidence type="ECO:0000259" key="4">
    <source>
        <dbReference type="PROSITE" id="PS50106"/>
    </source>
</evidence>
<dbReference type="RefSeq" id="WP_380605072.1">
    <property type="nucleotide sequence ID" value="NZ_JBHSDU010000015.1"/>
</dbReference>
<dbReference type="Gene3D" id="2.40.10.10">
    <property type="entry name" value="Trypsin-like serine proteases"/>
    <property type="match status" value="2"/>
</dbReference>
<reference evidence="6" key="1">
    <citation type="journal article" date="2019" name="Int. J. Syst. Evol. Microbiol.">
        <title>The Global Catalogue of Microorganisms (GCM) 10K type strain sequencing project: providing services to taxonomists for standard genome sequencing and annotation.</title>
        <authorList>
            <consortium name="The Broad Institute Genomics Platform"/>
            <consortium name="The Broad Institute Genome Sequencing Center for Infectious Disease"/>
            <person name="Wu L."/>
            <person name="Ma J."/>
        </authorList>
    </citation>
    <scope>NUCLEOTIDE SEQUENCE [LARGE SCALE GENOMIC DNA]</scope>
    <source>
        <strain evidence="6">CGMCC 1.10759</strain>
    </source>
</reference>
<dbReference type="PROSITE" id="PS50106">
    <property type="entry name" value="PDZ"/>
    <property type="match status" value="1"/>
</dbReference>
<feature type="domain" description="PDZ" evidence="4">
    <location>
        <begin position="194"/>
        <end position="285"/>
    </location>
</feature>
<dbReference type="GO" id="GO:0006508">
    <property type="term" value="P:proteolysis"/>
    <property type="evidence" value="ECO:0007669"/>
    <property type="project" value="UniProtKB-KW"/>
</dbReference>
<gene>
    <name evidence="5" type="ORF">ACFPN2_34000</name>
</gene>
<dbReference type="Proteomes" id="UP001595904">
    <property type="component" value="Unassembled WGS sequence"/>
</dbReference>
<dbReference type="Gene3D" id="2.30.42.10">
    <property type="match status" value="1"/>
</dbReference>
<organism evidence="5 6">
    <name type="scientific">Steroidobacter flavus</name>
    <dbReference type="NCBI Taxonomy" id="1842136"/>
    <lineage>
        <taxon>Bacteria</taxon>
        <taxon>Pseudomonadati</taxon>
        <taxon>Pseudomonadota</taxon>
        <taxon>Gammaproteobacteria</taxon>
        <taxon>Steroidobacterales</taxon>
        <taxon>Steroidobacteraceae</taxon>
        <taxon>Steroidobacter</taxon>
    </lineage>
</organism>
<dbReference type="InterPro" id="IPR043504">
    <property type="entry name" value="Peptidase_S1_PA_chymotrypsin"/>
</dbReference>
<dbReference type="SUPFAM" id="SSF50494">
    <property type="entry name" value="Trypsin-like serine proteases"/>
    <property type="match status" value="1"/>
</dbReference>
<sequence length="298" mass="31385">MNLESNPLQLHSQAIEAIVAAAKTRIVAIRNAAHRHVTGFVWHPDAIVASEQTIGERDEYEIVATNGHSYRAQIVGRDAGTNVLVLRPSERIDVSPYSPALPTLGGLALALAANVDGTPAVRIGGVRSVGDGWFSRAGGRIDQRITLDIRLHRTEEGGPVVDAMGALIGMSTLGRPGEVLAIPTATLDRVVPQLIANGRVARGWLGVALQPIAVPDALVEQAGQRIAMMVMSLAEQGPAATAGVTVGDILLTVDGIALRGMRPLAARLSEENIGQSVEVRLIRGGHILKLDAQIGTRP</sequence>
<keyword evidence="3 5" id="KW-0378">Hydrolase</keyword>
<dbReference type="EC" id="3.4.21.-" evidence="5"/>
<evidence type="ECO:0000313" key="6">
    <source>
        <dbReference type="Proteomes" id="UP001595904"/>
    </source>
</evidence>
<dbReference type="Pfam" id="PF13180">
    <property type="entry name" value="PDZ_2"/>
    <property type="match status" value="1"/>
</dbReference>
<dbReference type="SUPFAM" id="SSF50156">
    <property type="entry name" value="PDZ domain-like"/>
    <property type="match status" value="1"/>
</dbReference>
<comment type="caution">
    <text evidence="5">The sequence shown here is derived from an EMBL/GenBank/DDBJ whole genome shotgun (WGS) entry which is preliminary data.</text>
</comment>
<evidence type="ECO:0000313" key="5">
    <source>
        <dbReference type="EMBL" id="MFC4314137.1"/>
    </source>
</evidence>
<dbReference type="EMBL" id="JBHSDU010000015">
    <property type="protein sequence ID" value="MFC4314137.1"/>
    <property type="molecule type" value="Genomic_DNA"/>
</dbReference>
<dbReference type="PANTHER" id="PTHR43343:SF3">
    <property type="entry name" value="PROTEASE DO-LIKE 8, CHLOROPLASTIC"/>
    <property type="match status" value="1"/>
</dbReference>
<dbReference type="GO" id="GO:0008233">
    <property type="term" value="F:peptidase activity"/>
    <property type="evidence" value="ECO:0007669"/>
    <property type="project" value="UniProtKB-KW"/>
</dbReference>
<evidence type="ECO:0000256" key="2">
    <source>
        <dbReference type="ARBA" id="ARBA00022670"/>
    </source>
</evidence>
<protein>
    <submittedName>
        <fullName evidence="5">S1C family serine protease</fullName>
        <ecNumber evidence="5">3.4.21.-</ecNumber>
    </submittedName>
</protein>
<dbReference type="InterPro" id="IPR051201">
    <property type="entry name" value="Chloro_Bact_Ser_Proteases"/>
</dbReference>
<evidence type="ECO:0000256" key="3">
    <source>
        <dbReference type="ARBA" id="ARBA00022801"/>
    </source>
</evidence>
<proteinExistence type="inferred from homology"/>